<dbReference type="EMBL" id="JBDIZK010000011">
    <property type="protein sequence ID" value="MEN3748953.1"/>
    <property type="molecule type" value="Genomic_DNA"/>
</dbReference>
<accession>A0ABV0BBL0</accession>
<name>A0ABV0BBL0_9SPHN</name>
<dbReference type="PROSITE" id="PS51186">
    <property type="entry name" value="GNAT"/>
    <property type="match status" value="1"/>
</dbReference>
<gene>
    <name evidence="2" type="ORF">TPR58_17390</name>
</gene>
<proteinExistence type="predicted"/>
<organism evidence="2 3">
    <name type="scientific">Sphingomonas rustica</name>
    <dbReference type="NCBI Taxonomy" id="3103142"/>
    <lineage>
        <taxon>Bacteria</taxon>
        <taxon>Pseudomonadati</taxon>
        <taxon>Pseudomonadota</taxon>
        <taxon>Alphaproteobacteria</taxon>
        <taxon>Sphingomonadales</taxon>
        <taxon>Sphingomonadaceae</taxon>
        <taxon>Sphingomonas</taxon>
    </lineage>
</organism>
<reference evidence="2 3" key="1">
    <citation type="submission" date="2024-05" db="EMBL/GenBank/DDBJ databases">
        <title>Sphingomonas sp. HF-S3 16S ribosomal RNA gene Genome sequencing and assembly.</title>
        <authorList>
            <person name="Lee H."/>
        </authorList>
    </citation>
    <scope>NUCLEOTIDE SEQUENCE [LARGE SCALE GENOMIC DNA]</scope>
    <source>
        <strain evidence="2 3">HF-S3</strain>
    </source>
</reference>
<dbReference type="Pfam" id="PF00583">
    <property type="entry name" value="Acetyltransf_1"/>
    <property type="match status" value="1"/>
</dbReference>
<dbReference type="RefSeq" id="WP_346247997.1">
    <property type="nucleotide sequence ID" value="NZ_JBDIZK010000011.1"/>
</dbReference>
<protein>
    <submittedName>
        <fullName evidence="2">GNAT family N-acetyltransferase</fullName>
    </submittedName>
</protein>
<feature type="domain" description="N-acetyltransferase" evidence="1">
    <location>
        <begin position="17"/>
        <end position="170"/>
    </location>
</feature>
<dbReference type="CDD" id="cd04301">
    <property type="entry name" value="NAT_SF"/>
    <property type="match status" value="1"/>
</dbReference>
<sequence length="172" mass="18936">MTTPNTDLLVTRDGVRLHVRPARTEDEPGLAAFFAQVTPEDLRFRFLTGIREVSRDRLADMIRANDGGSLSLIALGDDGSILAAAMLAGEEAGDTAEAAIALRGDMKQRGIGWSLLDHLVTQARDRGYRTLEAIEDRENRSAIAIEHEMGFERHPIDDDPTLVRLSKTLDRG</sequence>
<keyword evidence="3" id="KW-1185">Reference proteome</keyword>
<dbReference type="SUPFAM" id="SSF55729">
    <property type="entry name" value="Acyl-CoA N-acyltransferases (Nat)"/>
    <property type="match status" value="1"/>
</dbReference>
<evidence type="ECO:0000259" key="1">
    <source>
        <dbReference type="PROSITE" id="PS51186"/>
    </source>
</evidence>
<dbReference type="Gene3D" id="3.40.630.30">
    <property type="match status" value="1"/>
</dbReference>
<dbReference type="InterPro" id="IPR000182">
    <property type="entry name" value="GNAT_dom"/>
</dbReference>
<dbReference type="Proteomes" id="UP001427805">
    <property type="component" value="Unassembled WGS sequence"/>
</dbReference>
<comment type="caution">
    <text evidence="2">The sequence shown here is derived from an EMBL/GenBank/DDBJ whole genome shotgun (WGS) entry which is preliminary data.</text>
</comment>
<evidence type="ECO:0000313" key="3">
    <source>
        <dbReference type="Proteomes" id="UP001427805"/>
    </source>
</evidence>
<evidence type="ECO:0000313" key="2">
    <source>
        <dbReference type="EMBL" id="MEN3748953.1"/>
    </source>
</evidence>
<dbReference type="InterPro" id="IPR016181">
    <property type="entry name" value="Acyl_CoA_acyltransferase"/>
</dbReference>